<dbReference type="EMBL" id="HBIJ01019978">
    <property type="protein sequence ID" value="CAE0372299.1"/>
    <property type="molecule type" value="Transcribed_RNA"/>
</dbReference>
<dbReference type="AlphaFoldDB" id="A0A7S3NNK4"/>
<reference evidence="2" key="1">
    <citation type="submission" date="2021-01" db="EMBL/GenBank/DDBJ databases">
        <authorList>
            <person name="Corre E."/>
            <person name="Pelletier E."/>
            <person name="Niang G."/>
            <person name="Scheremetjew M."/>
            <person name="Finn R."/>
            <person name="Kale V."/>
            <person name="Holt S."/>
            <person name="Cochrane G."/>
            <person name="Meng A."/>
            <person name="Brown T."/>
            <person name="Cohen L."/>
        </authorList>
    </citation>
    <scope>NUCLEOTIDE SEQUENCE</scope>
    <source>
        <strain evidence="2">CCMP1510</strain>
    </source>
</reference>
<accession>A0A7S3NNK4</accession>
<name>A0A7S3NNK4_9STRA</name>
<evidence type="ECO:0000256" key="1">
    <source>
        <dbReference type="SAM" id="MobiDB-lite"/>
    </source>
</evidence>
<gene>
    <name evidence="2" type="ORF">ALAG00032_LOCUS13083</name>
</gene>
<sequence>MHSKTMQSRRDFFFALHRHSQVVSRVRLRFLKLHWFQAWALKIRVVARNRSYTRIILIAWHQLCIENFEKCQAKRTIRHWRLRSILSNAQRKNTNILMNKAITFHKRWHVSTGLERWLLRQRQRKVMTIMASTAMRRQSVSVKQRCIRYWRALIQERKMKCNALLIARERRILRQSLIGWRRMIAEIVKVRSQLAAALHLWAHTLEKRCFLALRGYAISRRHKRDEALQALEKRRIALQRQGCVRLLEAADNSKRIHDKKENRLAAARALRDVDLARKYATIWREKARRSAAEHKRTQKALPLFTPTAPTYDPAGTRLLVASRPQRRQPRTLVGNRRGNLSDITETNSVTESSVAIPLSTSNVQQHAIQPLTTAIETQVFPSAPQSSQPNTASTAVQTLPSTKDVATETCDNHIQGTFDLSRKQASATNTTETQTAIVPSEATPSIEAIRNLVADAVKSAVSTAPVNASADRQRNRKRMAAIRDLEVQLRAWKRQKQAWLIALREARQDKTFFLQLRREYRFWRQELAPKLQSCRAHLTTALHAVKQQQSLSLGEYDDELLSLSSFNSS</sequence>
<evidence type="ECO:0000313" key="2">
    <source>
        <dbReference type="EMBL" id="CAE0372299.1"/>
    </source>
</evidence>
<feature type="region of interest" description="Disordered" evidence="1">
    <location>
        <begin position="321"/>
        <end position="348"/>
    </location>
</feature>
<evidence type="ECO:0008006" key="3">
    <source>
        <dbReference type="Google" id="ProtNLM"/>
    </source>
</evidence>
<protein>
    <recommendedName>
        <fullName evidence="3">Sfi1 spindle body domain-containing protein</fullName>
    </recommendedName>
</protein>
<proteinExistence type="predicted"/>
<organism evidence="2">
    <name type="scientific">Aureoumbra lagunensis</name>
    <dbReference type="NCBI Taxonomy" id="44058"/>
    <lineage>
        <taxon>Eukaryota</taxon>
        <taxon>Sar</taxon>
        <taxon>Stramenopiles</taxon>
        <taxon>Ochrophyta</taxon>
        <taxon>Pelagophyceae</taxon>
        <taxon>Pelagomonadales</taxon>
        <taxon>Aureoumbra</taxon>
    </lineage>
</organism>